<proteinExistence type="predicted"/>
<evidence type="ECO:0000313" key="4">
    <source>
        <dbReference type="Proteomes" id="UP001601197"/>
    </source>
</evidence>
<organism evidence="3 4">
    <name type="scientific">Streptomyces kebangsaanensis</name>
    <dbReference type="NCBI Taxonomy" id="864058"/>
    <lineage>
        <taxon>Bacteria</taxon>
        <taxon>Bacillati</taxon>
        <taxon>Actinomycetota</taxon>
        <taxon>Actinomycetes</taxon>
        <taxon>Kitasatosporales</taxon>
        <taxon>Streptomycetaceae</taxon>
        <taxon>Streptomyces</taxon>
    </lineage>
</organism>
<comment type="caution">
    <text evidence="3">The sequence shown here is derived from an EMBL/GenBank/DDBJ whole genome shotgun (WGS) entry which is preliminary data.</text>
</comment>
<accession>A0ABW6KJQ1</accession>
<dbReference type="PANTHER" id="PTHR43319:SF3">
    <property type="entry name" value="BETA-LACTAMASE-RELATED DOMAIN-CONTAINING PROTEIN"/>
    <property type="match status" value="1"/>
</dbReference>
<reference evidence="3 4" key="1">
    <citation type="submission" date="2024-10" db="EMBL/GenBank/DDBJ databases">
        <title>The Natural Products Discovery Center: Release of the First 8490 Sequenced Strains for Exploring Actinobacteria Biosynthetic Diversity.</title>
        <authorList>
            <person name="Kalkreuter E."/>
            <person name="Kautsar S.A."/>
            <person name="Yang D."/>
            <person name="Bader C.D."/>
            <person name="Teijaro C.N."/>
            <person name="Fluegel L."/>
            <person name="Davis C.M."/>
            <person name="Simpson J.R."/>
            <person name="Lauterbach L."/>
            <person name="Steele A.D."/>
            <person name="Gui C."/>
            <person name="Meng S."/>
            <person name="Li G."/>
            <person name="Viehrig K."/>
            <person name="Ye F."/>
            <person name="Su P."/>
            <person name="Kiefer A.F."/>
            <person name="Nichols A."/>
            <person name="Cepeda A.J."/>
            <person name="Yan W."/>
            <person name="Fan B."/>
            <person name="Jiang Y."/>
            <person name="Adhikari A."/>
            <person name="Zheng C.-J."/>
            <person name="Schuster L."/>
            <person name="Cowan T.M."/>
            <person name="Smanski M.J."/>
            <person name="Chevrette M.G."/>
            <person name="De Carvalho L.P.S."/>
            <person name="Shen B."/>
        </authorList>
    </citation>
    <scope>NUCLEOTIDE SEQUENCE [LARGE SCALE GENOMIC DNA]</scope>
    <source>
        <strain evidence="3 4">NPDC007147</strain>
    </source>
</reference>
<feature type="region of interest" description="Disordered" evidence="1">
    <location>
        <begin position="238"/>
        <end position="260"/>
    </location>
</feature>
<dbReference type="GO" id="GO:0016787">
    <property type="term" value="F:hydrolase activity"/>
    <property type="evidence" value="ECO:0007669"/>
    <property type="project" value="UniProtKB-KW"/>
</dbReference>
<evidence type="ECO:0000256" key="1">
    <source>
        <dbReference type="SAM" id="MobiDB-lite"/>
    </source>
</evidence>
<dbReference type="PANTHER" id="PTHR43319">
    <property type="entry name" value="BETA-LACTAMASE-RELATED"/>
    <property type="match status" value="1"/>
</dbReference>
<evidence type="ECO:0000313" key="3">
    <source>
        <dbReference type="EMBL" id="MFE9168104.1"/>
    </source>
</evidence>
<protein>
    <submittedName>
        <fullName evidence="3">Serine hydrolase domain-containing protein</fullName>
    </submittedName>
</protein>
<dbReference type="EMBL" id="JBIAFJ010000001">
    <property type="protein sequence ID" value="MFE9168104.1"/>
    <property type="molecule type" value="Genomic_DNA"/>
</dbReference>
<dbReference type="InterPro" id="IPR012338">
    <property type="entry name" value="Beta-lactam/transpept-like"/>
</dbReference>
<dbReference type="SUPFAM" id="SSF56601">
    <property type="entry name" value="beta-lactamase/transpeptidase-like"/>
    <property type="match status" value="1"/>
</dbReference>
<gene>
    <name evidence="3" type="ORF">ACFYNZ_01010</name>
</gene>
<dbReference type="RefSeq" id="WP_388341795.1">
    <property type="nucleotide sequence ID" value="NZ_JBIAFJ010000001.1"/>
</dbReference>
<dbReference type="Pfam" id="PF00144">
    <property type="entry name" value="Beta-lactamase"/>
    <property type="match status" value="1"/>
</dbReference>
<dbReference type="InterPro" id="IPR001466">
    <property type="entry name" value="Beta-lactam-related"/>
</dbReference>
<sequence>MTQEIHGTVADGYEPVREEFAAFVASERPDYEGQLCAYVHGRRVVDLWAAPDGDGAGGGGSLYAAYSSTKGAAHLVVALLVQDGTLELDRRVTYYWPEFAAEGKAALTVRELLAHRAGVVGTDTGFTAAELADDRAMAERLADQRPFWRPGTAFGYHALVIGALTGEIVRRATGRTIQELHEERVRAPYGLDFHLGLPTAREPRYRPTQPMAPAPGQQALLDALPEGPHSLSSIAFNRQGPEPTDLQTLPNDRPIRARGPASVGGVASARGLAGLYAAVISEVDGKAPLLKPDTVAEFGQIHSTGYDLVQRAHKSFGLGFQATSDTWHPFLGAGTIGHSGAAGSQAFADPTTGLAYGYTRRRFAFPGGAAPENDRLVRAVHRAALTVRETG</sequence>
<dbReference type="InterPro" id="IPR052907">
    <property type="entry name" value="Beta-lactamase/esterase"/>
</dbReference>
<keyword evidence="4" id="KW-1185">Reference proteome</keyword>
<feature type="domain" description="Beta-lactamase-related" evidence="2">
    <location>
        <begin position="34"/>
        <end position="364"/>
    </location>
</feature>
<evidence type="ECO:0000259" key="2">
    <source>
        <dbReference type="Pfam" id="PF00144"/>
    </source>
</evidence>
<keyword evidence="3" id="KW-0378">Hydrolase</keyword>
<dbReference type="Proteomes" id="UP001601197">
    <property type="component" value="Unassembled WGS sequence"/>
</dbReference>
<dbReference type="Gene3D" id="3.40.710.10">
    <property type="entry name" value="DD-peptidase/beta-lactamase superfamily"/>
    <property type="match status" value="1"/>
</dbReference>
<name>A0ABW6KJQ1_9ACTN</name>